<reference evidence="3 4" key="1">
    <citation type="submission" date="2021-01" db="EMBL/GenBank/DDBJ databases">
        <title>Sequencing the genomes of 1000 actinobacteria strains.</title>
        <authorList>
            <person name="Klenk H.-P."/>
        </authorList>
    </citation>
    <scope>NUCLEOTIDE SEQUENCE [LARGE SCALE GENOMIC DNA]</scope>
    <source>
        <strain evidence="3 4">DSM 18239</strain>
    </source>
</reference>
<evidence type="ECO:0000313" key="4">
    <source>
        <dbReference type="Proteomes" id="UP000732378"/>
    </source>
</evidence>
<gene>
    <name evidence="3" type="ORF">JOE61_002324</name>
</gene>
<comment type="caution">
    <text evidence="3">The sequence shown here is derived from an EMBL/GenBank/DDBJ whole genome shotgun (WGS) entry which is preliminary data.</text>
</comment>
<dbReference type="RefSeq" id="WP_193669606.1">
    <property type="nucleotide sequence ID" value="NZ_JACDTV010000009.1"/>
</dbReference>
<dbReference type="EMBL" id="JAFBBZ010000001">
    <property type="protein sequence ID" value="MBM7508510.1"/>
    <property type="molecule type" value="Genomic_DNA"/>
</dbReference>
<feature type="domain" description="DUF3322" evidence="2">
    <location>
        <begin position="23"/>
        <end position="208"/>
    </location>
</feature>
<sequence length="409" mass="44859">MSTKSTSKSRVAERFTAAAVTDAVRSSLTNHWATHAVSGTAWPREVSLGRHGSADVETQWDEVFPAILTLRSWAREQGLVLRGEAQRILRTSQEIPRAVLIPSVEDAARLAGAPWPAQVDRAAARAAALREALARRTDLEDDEAQTTATRLLKKVIDWPDVDFDLLLRVAAWITANPQVAVGLTRRQVPIPGVHGKWLESNETRLLELTGLTTLGLTPSHPPRIHFNYLDAAYLADPGNRRHDSLTHRDSARPAYQPQVIIICENKDSAINFHPVPGGIAVEGDGTGGGTIAAIDWIRNAPTLIYWGDMDAAGLEILSGFRACGLEVNSVLMDVATYETYREFGTNMQPNGTPIKALGPKPDRLLTAPERDLYERVADPTYTGVRRVEQERIPLAVARAAVQQMLDRTA</sequence>
<evidence type="ECO:0000259" key="1">
    <source>
        <dbReference type="Pfam" id="PF09983"/>
    </source>
</evidence>
<dbReference type="Pfam" id="PF11795">
    <property type="entry name" value="DUF3322"/>
    <property type="match status" value="1"/>
</dbReference>
<proteinExistence type="predicted"/>
<dbReference type="Proteomes" id="UP000732378">
    <property type="component" value="Unassembled WGS sequence"/>
</dbReference>
<keyword evidence="4" id="KW-1185">Reference proteome</keyword>
<protein>
    <recommendedName>
        <fullName evidence="5">DUF3322 and DUF2220 domain-containing protein</fullName>
    </recommendedName>
</protein>
<evidence type="ECO:0000313" key="3">
    <source>
        <dbReference type="EMBL" id="MBM7508510.1"/>
    </source>
</evidence>
<feature type="domain" description="Wadjet protein JetD C-terminal" evidence="1">
    <location>
        <begin position="220"/>
        <end position="399"/>
    </location>
</feature>
<organism evidence="3 4">
    <name type="scientific">Nocardioides salarius</name>
    <dbReference type="NCBI Taxonomy" id="374513"/>
    <lineage>
        <taxon>Bacteria</taxon>
        <taxon>Bacillati</taxon>
        <taxon>Actinomycetota</taxon>
        <taxon>Actinomycetes</taxon>
        <taxon>Propionibacteriales</taxon>
        <taxon>Nocardioidaceae</taxon>
        <taxon>Nocardioides</taxon>
    </lineage>
</organism>
<dbReference type="InterPro" id="IPR024537">
    <property type="entry name" value="DUF3322"/>
</dbReference>
<dbReference type="InterPro" id="IPR024534">
    <property type="entry name" value="JetD_C"/>
</dbReference>
<dbReference type="Pfam" id="PF09983">
    <property type="entry name" value="JetD_C"/>
    <property type="match status" value="1"/>
</dbReference>
<evidence type="ECO:0008006" key="5">
    <source>
        <dbReference type="Google" id="ProtNLM"/>
    </source>
</evidence>
<accession>A0ABS2MBE1</accession>
<name>A0ABS2MBE1_9ACTN</name>
<evidence type="ECO:0000259" key="2">
    <source>
        <dbReference type="Pfam" id="PF11795"/>
    </source>
</evidence>